<feature type="compositionally biased region" description="Basic and acidic residues" evidence="1">
    <location>
        <begin position="206"/>
        <end position="221"/>
    </location>
</feature>
<dbReference type="AlphaFoldDB" id="A0A8T0FWU0"/>
<feature type="compositionally biased region" description="Basic residues" evidence="1">
    <location>
        <begin position="329"/>
        <end position="347"/>
    </location>
</feature>
<feature type="compositionally biased region" description="Basic and acidic residues" evidence="1">
    <location>
        <begin position="55"/>
        <end position="78"/>
    </location>
</feature>
<sequence>MNLFRIEIARRGERKRFEKGRKSRTGDRKFGGKDPRELERRFESSEFEFAKFETKNERERIEKKTNGTDDFDSKNDRTKRVRGVVSNEALRDDERRETRGESSTETRGRRAVKKKNRFERTRFDEKKTEGKVVYDRFFENEKESRSKEKAEKTKGRSRKTTTSGRKGRGKKRTVDDESARRRREKNRRNDENREGRFGARSTTTTKSRETRVAERRDESKRTTKKRKKKFDSNSIRELERGFVFSPRSRSFEDANSTFRGRGSPEETKEKRGRKTDAERIDERRKKRFGESKTESTFETRFRFDVPTRRSIRREANGEIERKEGPFGKKPARPTRIRFDSKRKKTIP</sequence>
<reference evidence="2" key="1">
    <citation type="journal article" date="2020" name="bioRxiv">
        <title>Chromosome-level reference genome of the European wasp spider Argiope bruennichi: a resource for studies on range expansion and evolutionary adaptation.</title>
        <authorList>
            <person name="Sheffer M.M."/>
            <person name="Hoppe A."/>
            <person name="Krehenwinkel H."/>
            <person name="Uhl G."/>
            <person name="Kuss A.W."/>
            <person name="Jensen L."/>
            <person name="Jensen C."/>
            <person name="Gillespie R.G."/>
            <person name="Hoff K.J."/>
            <person name="Prost S."/>
        </authorList>
    </citation>
    <scope>NUCLEOTIDE SEQUENCE</scope>
</reference>
<evidence type="ECO:0000256" key="1">
    <source>
        <dbReference type="SAM" id="MobiDB-lite"/>
    </source>
</evidence>
<gene>
    <name evidence="2" type="ORF">HNY73_000082</name>
</gene>
<accession>A0A8T0FWU0</accession>
<feature type="compositionally biased region" description="Basic and acidic residues" evidence="1">
    <location>
        <begin position="118"/>
        <end position="154"/>
    </location>
</feature>
<feature type="compositionally biased region" description="Basic and acidic residues" evidence="1">
    <location>
        <begin position="24"/>
        <end position="36"/>
    </location>
</feature>
<feature type="region of interest" description="Disordered" evidence="1">
    <location>
        <begin position="15"/>
        <end position="36"/>
    </location>
</feature>
<evidence type="ECO:0000313" key="3">
    <source>
        <dbReference type="Proteomes" id="UP000807504"/>
    </source>
</evidence>
<reference evidence="2" key="2">
    <citation type="submission" date="2020-06" db="EMBL/GenBank/DDBJ databases">
        <authorList>
            <person name="Sheffer M."/>
        </authorList>
    </citation>
    <scope>NUCLEOTIDE SEQUENCE</scope>
</reference>
<dbReference type="Proteomes" id="UP000807504">
    <property type="component" value="Unassembled WGS sequence"/>
</dbReference>
<dbReference type="EMBL" id="JABXBU010000001">
    <property type="protein sequence ID" value="KAF8795594.1"/>
    <property type="molecule type" value="Genomic_DNA"/>
</dbReference>
<protein>
    <submittedName>
        <fullName evidence="2">Uncharacterized protein</fullName>
    </submittedName>
</protein>
<feature type="region of interest" description="Disordered" evidence="1">
    <location>
        <begin position="55"/>
        <end position="347"/>
    </location>
</feature>
<comment type="caution">
    <text evidence="2">The sequence shown here is derived from an EMBL/GenBank/DDBJ whole genome shotgun (WGS) entry which is preliminary data.</text>
</comment>
<organism evidence="2 3">
    <name type="scientific">Argiope bruennichi</name>
    <name type="common">Wasp spider</name>
    <name type="synonym">Aranea bruennichi</name>
    <dbReference type="NCBI Taxonomy" id="94029"/>
    <lineage>
        <taxon>Eukaryota</taxon>
        <taxon>Metazoa</taxon>
        <taxon>Ecdysozoa</taxon>
        <taxon>Arthropoda</taxon>
        <taxon>Chelicerata</taxon>
        <taxon>Arachnida</taxon>
        <taxon>Araneae</taxon>
        <taxon>Araneomorphae</taxon>
        <taxon>Entelegynae</taxon>
        <taxon>Araneoidea</taxon>
        <taxon>Araneidae</taxon>
        <taxon>Argiope</taxon>
    </lineage>
</organism>
<name>A0A8T0FWU0_ARGBR</name>
<feature type="compositionally biased region" description="Basic and acidic residues" evidence="1">
    <location>
        <begin position="262"/>
        <end position="326"/>
    </location>
</feature>
<feature type="compositionally biased region" description="Basic and acidic residues" evidence="1">
    <location>
        <begin position="89"/>
        <end position="108"/>
    </location>
</feature>
<feature type="compositionally biased region" description="Basic and acidic residues" evidence="1">
    <location>
        <begin position="187"/>
        <end position="197"/>
    </location>
</feature>
<feature type="compositionally biased region" description="Basic and acidic residues" evidence="1">
    <location>
        <begin position="230"/>
        <end position="240"/>
    </location>
</feature>
<keyword evidence="3" id="KW-1185">Reference proteome</keyword>
<evidence type="ECO:0000313" key="2">
    <source>
        <dbReference type="EMBL" id="KAF8795594.1"/>
    </source>
</evidence>
<proteinExistence type="predicted"/>
<feature type="compositionally biased region" description="Basic residues" evidence="1">
    <location>
        <begin position="155"/>
        <end position="171"/>
    </location>
</feature>